<reference evidence="12 14" key="1">
    <citation type="submission" date="2020-09" db="EMBL/GenBank/DDBJ databases">
        <title>Draft Genomes of Bacterial Isolates from North Pond Shallow Sediments.</title>
        <authorList>
            <person name="Kiel Reese B."/>
            <person name="Mullis M."/>
            <person name="Weisend R.E."/>
        </authorList>
    </citation>
    <scope>NUCLEOTIDE SEQUENCE</scope>
    <source>
        <strain evidence="12">KJE-2</strain>
        <strain evidence="11 14">KJE-3</strain>
    </source>
</reference>
<evidence type="ECO:0000256" key="7">
    <source>
        <dbReference type="HAMAP-Rule" id="MF_01400"/>
    </source>
</evidence>
<comment type="catalytic activity">
    <reaction evidence="4 8">
        <text>L-methionyl-[protein] + [thioredoxin]-disulfide + H2O = L-methionyl-(S)-S-oxide-[protein] + [thioredoxin]-dithiol</text>
        <dbReference type="Rhea" id="RHEA:14217"/>
        <dbReference type="Rhea" id="RHEA-COMP:10698"/>
        <dbReference type="Rhea" id="RHEA-COMP:10700"/>
        <dbReference type="Rhea" id="RHEA-COMP:12313"/>
        <dbReference type="Rhea" id="RHEA-COMP:12315"/>
        <dbReference type="ChEBI" id="CHEBI:15377"/>
        <dbReference type="ChEBI" id="CHEBI:16044"/>
        <dbReference type="ChEBI" id="CHEBI:29950"/>
        <dbReference type="ChEBI" id="CHEBI:44120"/>
        <dbReference type="ChEBI" id="CHEBI:50058"/>
        <dbReference type="EC" id="1.8.4.11"/>
    </reaction>
</comment>
<name>A0A8I1KHR5_9GAMM</name>
<feature type="active site" description="Nucleophile" evidence="7">
    <location>
        <position position="343"/>
    </location>
</feature>
<dbReference type="Proteomes" id="UP000621390">
    <property type="component" value="Unassembled WGS sequence"/>
</dbReference>
<dbReference type="HAMAP" id="MF_01400">
    <property type="entry name" value="MsrB"/>
    <property type="match status" value="1"/>
</dbReference>
<dbReference type="EC" id="1.8.4.12" evidence="7"/>
<feature type="domain" description="MsrB" evidence="10">
    <location>
        <begin position="232"/>
        <end position="354"/>
    </location>
</feature>
<dbReference type="FunFam" id="2.170.150.20:FF:000003">
    <property type="entry name" value="Peptide methionine sulfoxide reductase MsrB"/>
    <property type="match status" value="1"/>
</dbReference>
<dbReference type="SUPFAM" id="SSF51316">
    <property type="entry name" value="Mss4-like"/>
    <property type="match status" value="1"/>
</dbReference>
<feature type="active site" evidence="8">
    <location>
        <position position="40"/>
    </location>
</feature>
<dbReference type="Pfam" id="PF01625">
    <property type="entry name" value="PMSR"/>
    <property type="match status" value="1"/>
</dbReference>
<evidence type="ECO:0000259" key="10">
    <source>
        <dbReference type="PROSITE" id="PS51790"/>
    </source>
</evidence>
<dbReference type="Pfam" id="PF01641">
    <property type="entry name" value="SelR"/>
    <property type="match status" value="1"/>
</dbReference>
<evidence type="ECO:0000256" key="9">
    <source>
        <dbReference type="SAM" id="SignalP"/>
    </source>
</evidence>
<dbReference type="GO" id="GO:0008113">
    <property type="term" value="F:peptide-methionine (S)-S-oxide reductase activity"/>
    <property type="evidence" value="ECO:0007669"/>
    <property type="project" value="UniProtKB-UniRule"/>
</dbReference>
<dbReference type="AlphaFoldDB" id="A0A8I1KHR5"/>
<evidence type="ECO:0000256" key="1">
    <source>
        <dbReference type="ARBA" id="ARBA00023002"/>
    </source>
</evidence>
<dbReference type="PROSITE" id="PS51790">
    <property type="entry name" value="MSRB"/>
    <property type="match status" value="1"/>
</dbReference>
<evidence type="ECO:0000256" key="3">
    <source>
        <dbReference type="ARBA" id="ARBA00024679"/>
    </source>
</evidence>
<dbReference type="SUPFAM" id="SSF55068">
    <property type="entry name" value="Peptide methionine sulfoxide reductase"/>
    <property type="match status" value="1"/>
</dbReference>
<dbReference type="Gene3D" id="3.30.1060.10">
    <property type="entry name" value="Peptide methionine sulphoxide reductase MsrA"/>
    <property type="match status" value="1"/>
</dbReference>
<organism evidence="12 13">
    <name type="scientific">Idiomarina abyssalis</name>
    <dbReference type="NCBI Taxonomy" id="86102"/>
    <lineage>
        <taxon>Bacteria</taxon>
        <taxon>Pseudomonadati</taxon>
        <taxon>Pseudomonadota</taxon>
        <taxon>Gammaproteobacteria</taxon>
        <taxon>Alteromonadales</taxon>
        <taxon>Idiomarinaceae</taxon>
        <taxon>Idiomarina</taxon>
    </lineage>
</organism>
<accession>A0A8I1KHR5</accession>
<keyword evidence="14" id="KW-1185">Reference proteome</keyword>
<evidence type="ECO:0000256" key="4">
    <source>
        <dbReference type="ARBA" id="ARBA00047806"/>
    </source>
</evidence>
<comment type="function">
    <text evidence="3 8">Has an important function as a repair enzyme for proteins that have been inactivated by oxidation. Catalyzes the reversible oxidation-reduction of methionine sulfoxide in proteins to methionine.</text>
</comment>
<dbReference type="PANTHER" id="PTHR43774:SF1">
    <property type="entry name" value="PEPTIDE METHIONINE SULFOXIDE REDUCTASE MSRA 2"/>
    <property type="match status" value="1"/>
</dbReference>
<evidence type="ECO:0000313" key="12">
    <source>
        <dbReference type="EMBL" id="MBJ7317073.1"/>
    </source>
</evidence>
<evidence type="ECO:0000313" key="11">
    <source>
        <dbReference type="EMBL" id="MBJ7267698.1"/>
    </source>
</evidence>
<gene>
    <name evidence="7 12" type="primary">msrB</name>
    <name evidence="8" type="synonym">msrA</name>
    <name evidence="11" type="ORF">JHC10_12200</name>
    <name evidence="12" type="ORF">JHC11_13830</name>
</gene>
<keyword evidence="9" id="KW-0732">Signal</keyword>
<feature type="chain" id="PRO_5034618888" description="Multifunctional fusion protein" evidence="9">
    <location>
        <begin position="21"/>
        <end position="372"/>
    </location>
</feature>
<protein>
    <recommendedName>
        <fullName evidence="7 8">Multifunctional fusion protein</fullName>
    </recommendedName>
    <domain>
        <recommendedName>
            <fullName evidence="8">Peptide methionine sulfoxide reductase MsrA</fullName>
            <shortName evidence="8">Protein-methionine-S-oxide reductase</shortName>
            <ecNumber evidence="8">1.8.4.11</ecNumber>
        </recommendedName>
        <alternativeName>
            <fullName evidence="8">Peptide-methionine (S)-S-oxide reductase</fullName>
            <shortName evidence="8">Peptide Met(O) reductase</shortName>
        </alternativeName>
    </domain>
    <domain>
        <recommendedName>
            <fullName evidence="7">Peptide methionine sulfoxide reductase MsrB</fullName>
            <ecNumber evidence="7">1.8.4.12</ecNumber>
        </recommendedName>
        <alternativeName>
            <fullName evidence="7">Peptide-methionine (R)-S-oxide reductase</fullName>
        </alternativeName>
    </domain>
</protein>
<feature type="signal peptide" evidence="9">
    <location>
        <begin position="1"/>
        <end position="20"/>
    </location>
</feature>
<comment type="catalytic activity">
    <reaction evidence="5 7">
        <text>L-methionyl-[protein] + [thioredoxin]-disulfide + H2O = L-methionyl-(R)-S-oxide-[protein] + [thioredoxin]-dithiol</text>
        <dbReference type="Rhea" id="RHEA:24164"/>
        <dbReference type="Rhea" id="RHEA-COMP:10698"/>
        <dbReference type="Rhea" id="RHEA-COMP:10700"/>
        <dbReference type="Rhea" id="RHEA-COMP:12313"/>
        <dbReference type="Rhea" id="RHEA-COMP:12314"/>
        <dbReference type="ChEBI" id="CHEBI:15377"/>
        <dbReference type="ChEBI" id="CHEBI:16044"/>
        <dbReference type="ChEBI" id="CHEBI:29950"/>
        <dbReference type="ChEBI" id="CHEBI:45764"/>
        <dbReference type="ChEBI" id="CHEBI:50058"/>
        <dbReference type="EC" id="1.8.4.12"/>
    </reaction>
</comment>
<dbReference type="InterPro" id="IPR002579">
    <property type="entry name" value="Met_Sox_Rdtase_MsrB_dom"/>
</dbReference>
<evidence type="ECO:0000313" key="14">
    <source>
        <dbReference type="Proteomes" id="UP000655994"/>
    </source>
</evidence>
<dbReference type="EMBL" id="JAEMOS010000041">
    <property type="protein sequence ID" value="MBJ7267698.1"/>
    <property type="molecule type" value="Genomic_DNA"/>
</dbReference>
<comment type="similarity">
    <text evidence="8">Belongs to the MsrA Met sulfoxide reductase family.</text>
</comment>
<sequence length="372" mass="42625">MSFRLIIVITSLLLSCFSMAQNNEPTKQKNEKIATFAGGCFWCVEEAFEKMPGVREVVSGYSGGDEANPTYEQVAGGQTGHTEAAQIYYNPDIISYAALLQKLWRISDPTDNQGQFVDRGEQYRPAIFYHNDEQKRIAMQSREWLDKNGPFSEPVVIEITPLKSFYPAEEYHQNYYDKNPVRYRIYTYNSGRYDFVEKHWGDTSDVDYQQFTNDNPAGERENTEQSYTKPGDKELKERLTDIQYAVTQEDATEPAFDNPYWDNERQGIYVDVVSGEPLFSSADKYESGTGWPSFTKPITPNAVVEKEDNSWFYTRTEIRSRKADSHIGHVFTDGPQPTGLRYCMNSAALRFIPLEDMEEEGYGDYIPAVTGD</sequence>
<comment type="caution">
    <text evidence="12">The sequence shown here is derived from an EMBL/GenBank/DDBJ whole genome shotgun (WGS) entry which is preliminary data.</text>
</comment>
<dbReference type="InterPro" id="IPR036509">
    <property type="entry name" value="Met_Sox_Rdtase_MsrA_sf"/>
</dbReference>
<dbReference type="EMBL" id="JAEMOP010000009">
    <property type="protein sequence ID" value="MBJ7317073.1"/>
    <property type="molecule type" value="Genomic_DNA"/>
</dbReference>
<comment type="caution">
    <text evidence="7">Lacks conserved residue(s) required for the propagation of feature annotation.</text>
</comment>
<keyword evidence="1 7" id="KW-0560">Oxidoreductase</keyword>
<dbReference type="InterPro" id="IPR002569">
    <property type="entry name" value="Met_Sox_Rdtase_MsrA_dom"/>
</dbReference>
<comment type="catalytic activity">
    <reaction evidence="6 8">
        <text>[thioredoxin]-disulfide + L-methionine + H2O = L-methionine (S)-S-oxide + [thioredoxin]-dithiol</text>
        <dbReference type="Rhea" id="RHEA:19993"/>
        <dbReference type="Rhea" id="RHEA-COMP:10698"/>
        <dbReference type="Rhea" id="RHEA-COMP:10700"/>
        <dbReference type="ChEBI" id="CHEBI:15377"/>
        <dbReference type="ChEBI" id="CHEBI:29950"/>
        <dbReference type="ChEBI" id="CHEBI:50058"/>
        <dbReference type="ChEBI" id="CHEBI:57844"/>
        <dbReference type="ChEBI" id="CHEBI:58772"/>
        <dbReference type="EC" id="1.8.4.11"/>
    </reaction>
</comment>
<evidence type="ECO:0000313" key="13">
    <source>
        <dbReference type="Proteomes" id="UP000621390"/>
    </source>
</evidence>
<dbReference type="Proteomes" id="UP000655994">
    <property type="component" value="Unassembled WGS sequence"/>
</dbReference>
<evidence type="ECO:0000256" key="6">
    <source>
        <dbReference type="ARBA" id="ARBA00048782"/>
    </source>
</evidence>
<dbReference type="EC" id="1.8.4.11" evidence="8"/>
<evidence type="ECO:0000256" key="5">
    <source>
        <dbReference type="ARBA" id="ARBA00048488"/>
    </source>
</evidence>
<keyword evidence="2" id="KW-0511">Multifunctional enzyme</keyword>
<dbReference type="PANTHER" id="PTHR43774">
    <property type="entry name" value="PEPTIDE METHIONINE SULFOXIDE REDUCTASE"/>
    <property type="match status" value="1"/>
</dbReference>
<evidence type="ECO:0000256" key="8">
    <source>
        <dbReference type="HAMAP-Rule" id="MF_01401"/>
    </source>
</evidence>
<dbReference type="PROSITE" id="PS51257">
    <property type="entry name" value="PROKAR_LIPOPROTEIN"/>
    <property type="match status" value="1"/>
</dbReference>
<dbReference type="HAMAP" id="MF_01401">
    <property type="entry name" value="MsrA"/>
    <property type="match status" value="1"/>
</dbReference>
<dbReference type="NCBIfam" id="TIGR00357">
    <property type="entry name" value="peptide-methionine (R)-S-oxide reductase MsrB"/>
    <property type="match status" value="1"/>
</dbReference>
<dbReference type="InterPro" id="IPR011057">
    <property type="entry name" value="Mss4-like_sf"/>
</dbReference>
<comment type="similarity">
    <text evidence="7">Belongs to the MsrB Met sulfoxide reductase family.</text>
</comment>
<proteinExistence type="inferred from homology"/>
<evidence type="ECO:0000256" key="2">
    <source>
        <dbReference type="ARBA" id="ARBA00023268"/>
    </source>
</evidence>
<dbReference type="Gene3D" id="2.170.150.20">
    <property type="entry name" value="Peptide methionine sulfoxide reductase"/>
    <property type="match status" value="1"/>
</dbReference>
<dbReference type="NCBIfam" id="TIGR00401">
    <property type="entry name" value="msrA"/>
    <property type="match status" value="1"/>
</dbReference>
<dbReference type="GO" id="GO:0033743">
    <property type="term" value="F:peptide-methionine (R)-S-oxide reductase activity"/>
    <property type="evidence" value="ECO:0007669"/>
    <property type="project" value="UniProtKB-UniRule"/>
</dbReference>